<keyword evidence="8" id="KW-0812">Transmembrane</keyword>
<comment type="similarity">
    <text evidence="7">Belongs to the EXORDIUM family.</text>
</comment>
<keyword evidence="5" id="KW-0547">Nucleotide-binding</keyword>
<dbReference type="GO" id="GO:0005886">
    <property type="term" value="C:plasma membrane"/>
    <property type="evidence" value="ECO:0007669"/>
    <property type="project" value="TreeGrafter"/>
</dbReference>
<dbReference type="InterPro" id="IPR006766">
    <property type="entry name" value="EXORDIUM-like"/>
</dbReference>
<dbReference type="SUPFAM" id="SSF49854">
    <property type="entry name" value="Spermadhesin, CUB domain"/>
    <property type="match status" value="2"/>
</dbReference>
<dbReference type="Proteomes" id="UP001324115">
    <property type="component" value="Unassembled WGS sequence"/>
</dbReference>
<gene>
    <name evidence="11" type="ORF">RGQ29_001297</name>
</gene>
<accession>A0AAN7GB26</accession>
<reference evidence="11 12" key="1">
    <citation type="journal article" date="2023" name="G3 (Bethesda)">
        <title>A haplotype-resolved chromosome-scale genome for Quercus rubra L. provides insights into the genetics of adaptive traits for red oak species.</title>
        <authorList>
            <person name="Kapoor B."/>
            <person name="Jenkins J."/>
            <person name="Schmutz J."/>
            <person name="Zhebentyayeva T."/>
            <person name="Kuelheim C."/>
            <person name="Coggeshall M."/>
            <person name="Heim C."/>
            <person name="Lasky J.R."/>
            <person name="Leites L."/>
            <person name="Islam-Faridi N."/>
            <person name="Romero-Severson J."/>
            <person name="DeLeo V.L."/>
            <person name="Lucas S.M."/>
            <person name="Lazic D."/>
            <person name="Gailing O."/>
            <person name="Carlson J."/>
            <person name="Staton M."/>
        </authorList>
    </citation>
    <scope>NUCLEOTIDE SEQUENCE [LARGE SCALE GENOMIC DNA]</scope>
    <source>
        <strain evidence="11">Pseudo-F2</strain>
    </source>
</reference>
<dbReference type="Pfam" id="PF00069">
    <property type="entry name" value="Pkinase"/>
    <property type="match status" value="1"/>
</dbReference>
<evidence type="ECO:0000256" key="1">
    <source>
        <dbReference type="ARBA" id="ARBA00004271"/>
    </source>
</evidence>
<evidence type="ECO:0000256" key="7">
    <source>
        <dbReference type="ARBA" id="ARBA00023591"/>
    </source>
</evidence>
<feature type="transmembrane region" description="Helical" evidence="8">
    <location>
        <begin position="544"/>
        <end position="569"/>
    </location>
</feature>
<evidence type="ECO:0000256" key="9">
    <source>
        <dbReference type="SAM" id="SignalP"/>
    </source>
</evidence>
<sequence>MMGFLLTAFLLCYLSQFPSLSQADSSFNLSYNGGKIMTEPATVSLLWFGIGQKESGREVVQNAITSLTSTWYHVMDSKVPTLGNWWEIIRQYRDNSNNPVTDTVDVGAECFNTGPHLNMTRDQVAEIGQSVFNKTYIDGYGGKLNCTQVFEVNDNTIYHVLFSKHVMFLDSKEQRKLVTMCSGNLMVELSTGKTVKMVWTREPQIAGDQRSTFFQGNFYLGSPNRDERIDSLVNHMLANIAQEATNKDGRGWLGNYDSGLTVTSYCAYLIQREKAGPPLFMDTKRNMSFNAVGLKGYRYMLPYIWDQNIRNCALKASESCGADSIIFKQSREYVRAGIIVNHTDGLQPYRPNQNCKWKITYPQAKFISFSVNYLSVAADSNYFLKICDSESNPKKCSFFQSNNGNFDSNFKLMSSKAFIEFNSGDPASFESRGWEFSYTAGLCNGKKNLNDHHGVIGYPPSTSISYVEGLSCQWILHGKQGTLVSLSFTHINISKDLDCTLKSHLPQMNLTGKVMVAFYTQTDKGNGWSADFYISSPINRNENMLIMIIVVLMIVAASVFVSFIAVVLLKRKDEHKNKMHSDEGIMLTSLEINAEENRIGEGPSAIVYRAVFTDGRLVATKFLRDTASRTQLQEEILHKLSSHPNIISLLGQAQDRLWRRCLVFEFMGRGSLSWNLRERAETLDWDKRLVIALQVCSAIQQLHLYLKQPVYHGNITSENILLDEFCNAKPGGFGAANYCSNDRTNPGQLSEMAEDIWSLGLLLLELLKGKPLADRDGYKNFRIMEEINELVGGQESFDERLDIPKDKCKIMALAKFGEIAKWCISSSWSFGKNQNYPKIVDVLSGLTQVKQLFSSASC</sequence>
<keyword evidence="12" id="KW-1185">Reference proteome</keyword>
<evidence type="ECO:0000313" key="11">
    <source>
        <dbReference type="EMBL" id="KAK4607397.1"/>
    </source>
</evidence>
<dbReference type="Gene3D" id="2.60.120.290">
    <property type="entry name" value="Spermadhesin, CUB domain"/>
    <property type="match status" value="1"/>
</dbReference>
<keyword evidence="2" id="KW-0052">Apoplast</keyword>
<dbReference type="GO" id="GO:0005524">
    <property type="term" value="F:ATP binding"/>
    <property type="evidence" value="ECO:0007669"/>
    <property type="project" value="UniProtKB-KW"/>
</dbReference>
<proteinExistence type="inferred from homology"/>
<dbReference type="AlphaFoldDB" id="A0AAN7GB26"/>
<dbReference type="PANTHER" id="PTHR27001">
    <property type="entry name" value="OS01G0253100 PROTEIN"/>
    <property type="match status" value="1"/>
</dbReference>
<evidence type="ECO:0000256" key="5">
    <source>
        <dbReference type="ARBA" id="ARBA00022741"/>
    </source>
</evidence>
<dbReference type="EMBL" id="JAXUIC010000001">
    <property type="protein sequence ID" value="KAK4607397.1"/>
    <property type="molecule type" value="Genomic_DNA"/>
</dbReference>
<dbReference type="InterPro" id="IPR011009">
    <property type="entry name" value="Kinase-like_dom_sf"/>
</dbReference>
<dbReference type="GO" id="GO:0048046">
    <property type="term" value="C:apoplast"/>
    <property type="evidence" value="ECO:0007669"/>
    <property type="project" value="UniProtKB-SubCell"/>
</dbReference>
<dbReference type="GO" id="GO:0004672">
    <property type="term" value="F:protein kinase activity"/>
    <property type="evidence" value="ECO:0007669"/>
    <property type="project" value="InterPro"/>
</dbReference>
<evidence type="ECO:0000256" key="4">
    <source>
        <dbReference type="ARBA" id="ARBA00022729"/>
    </source>
</evidence>
<dbReference type="InterPro" id="IPR035914">
    <property type="entry name" value="Sperma_CUB_dom_sf"/>
</dbReference>
<dbReference type="Pfam" id="PF04674">
    <property type="entry name" value="Phi_1"/>
    <property type="match status" value="1"/>
</dbReference>
<keyword evidence="8" id="KW-0472">Membrane</keyword>
<dbReference type="PANTHER" id="PTHR27001:SF931">
    <property type="entry name" value="OS11G0664100 PROTEIN"/>
    <property type="match status" value="1"/>
</dbReference>
<keyword evidence="6" id="KW-0067">ATP-binding</keyword>
<dbReference type="Gene3D" id="1.10.510.10">
    <property type="entry name" value="Transferase(Phosphotransferase) domain 1"/>
    <property type="match status" value="1"/>
</dbReference>
<keyword evidence="8" id="KW-1133">Transmembrane helix</keyword>
<keyword evidence="4 9" id="KW-0732">Signal</keyword>
<feature type="domain" description="Protein kinase" evidence="10">
    <location>
        <begin position="593"/>
        <end position="858"/>
    </location>
</feature>
<dbReference type="PROSITE" id="PS50011">
    <property type="entry name" value="PROTEIN_KINASE_DOM"/>
    <property type="match status" value="1"/>
</dbReference>
<dbReference type="InterPro" id="IPR000719">
    <property type="entry name" value="Prot_kinase_dom"/>
</dbReference>
<comment type="subcellular location">
    <subcellularLocation>
        <location evidence="1">Secreted</location>
        <location evidence="1">Extracellular space</location>
        <location evidence="1">Apoplast</location>
    </subcellularLocation>
</comment>
<evidence type="ECO:0000256" key="3">
    <source>
        <dbReference type="ARBA" id="ARBA00022525"/>
    </source>
</evidence>
<protein>
    <recommendedName>
        <fullName evidence="10">Protein kinase domain-containing protein</fullName>
    </recommendedName>
</protein>
<feature type="chain" id="PRO_5042992816" description="Protein kinase domain-containing protein" evidence="9">
    <location>
        <begin position="24"/>
        <end position="858"/>
    </location>
</feature>
<organism evidence="11 12">
    <name type="scientific">Quercus rubra</name>
    <name type="common">Northern red oak</name>
    <name type="synonym">Quercus borealis</name>
    <dbReference type="NCBI Taxonomy" id="3512"/>
    <lineage>
        <taxon>Eukaryota</taxon>
        <taxon>Viridiplantae</taxon>
        <taxon>Streptophyta</taxon>
        <taxon>Embryophyta</taxon>
        <taxon>Tracheophyta</taxon>
        <taxon>Spermatophyta</taxon>
        <taxon>Magnoliopsida</taxon>
        <taxon>eudicotyledons</taxon>
        <taxon>Gunneridae</taxon>
        <taxon>Pentapetalae</taxon>
        <taxon>rosids</taxon>
        <taxon>fabids</taxon>
        <taxon>Fagales</taxon>
        <taxon>Fagaceae</taxon>
        <taxon>Quercus</taxon>
    </lineage>
</organism>
<evidence type="ECO:0000313" key="12">
    <source>
        <dbReference type="Proteomes" id="UP001324115"/>
    </source>
</evidence>
<feature type="signal peptide" evidence="9">
    <location>
        <begin position="1"/>
        <end position="23"/>
    </location>
</feature>
<evidence type="ECO:0000256" key="8">
    <source>
        <dbReference type="SAM" id="Phobius"/>
    </source>
</evidence>
<name>A0AAN7GB26_QUERU</name>
<dbReference type="SUPFAM" id="SSF56112">
    <property type="entry name" value="Protein kinase-like (PK-like)"/>
    <property type="match status" value="1"/>
</dbReference>
<evidence type="ECO:0000256" key="6">
    <source>
        <dbReference type="ARBA" id="ARBA00022840"/>
    </source>
</evidence>
<comment type="caution">
    <text evidence="11">The sequence shown here is derived from an EMBL/GenBank/DDBJ whole genome shotgun (WGS) entry which is preliminary data.</text>
</comment>
<evidence type="ECO:0000256" key="2">
    <source>
        <dbReference type="ARBA" id="ARBA00022523"/>
    </source>
</evidence>
<evidence type="ECO:0000259" key="10">
    <source>
        <dbReference type="PROSITE" id="PS50011"/>
    </source>
</evidence>
<keyword evidence="3" id="KW-0964">Secreted</keyword>